<reference evidence="3" key="1">
    <citation type="journal article" date="2013" name="Nat. Genet.">
        <title>The duck genome and transcriptome provide insight into an avian influenza virus reservoir species.</title>
        <authorList>
            <person name="Huang Y."/>
            <person name="Li Y."/>
            <person name="Burt D.W."/>
            <person name="Chen H."/>
            <person name="Zhang Y."/>
            <person name="Qian W."/>
            <person name="Kim H."/>
            <person name="Gan S."/>
            <person name="Zhao Y."/>
            <person name="Li J."/>
            <person name="Yi K."/>
            <person name="Feng H."/>
            <person name="Zhu P."/>
            <person name="Li B."/>
            <person name="Liu Q."/>
            <person name="Fairley S."/>
            <person name="Magor K.E."/>
            <person name="Du Z."/>
            <person name="Hu X."/>
            <person name="Goodman L."/>
            <person name="Tafer H."/>
            <person name="Vignal A."/>
            <person name="Lee T."/>
            <person name="Kim K.W."/>
            <person name="Sheng Z."/>
            <person name="An Y."/>
            <person name="Searle S."/>
            <person name="Herrero J."/>
            <person name="Groenen M.A."/>
            <person name="Crooijmans R.P."/>
            <person name="Faraut T."/>
            <person name="Cai Q."/>
            <person name="Webster R.G."/>
            <person name="Aldridge J.R."/>
            <person name="Warren W.C."/>
            <person name="Bartschat S."/>
            <person name="Kehr S."/>
            <person name="Marz M."/>
            <person name="Stadler P.F."/>
            <person name="Smith J."/>
            <person name="Kraus R.H."/>
            <person name="Zhao Y."/>
            <person name="Ren L."/>
            <person name="Fei J."/>
            <person name="Morisson M."/>
            <person name="Kaiser P."/>
            <person name="Griffin D.K."/>
            <person name="Rao M."/>
            <person name="Pitel F."/>
            <person name="Wang J."/>
            <person name="Li N."/>
        </authorList>
    </citation>
    <scope>NUCLEOTIDE SEQUENCE [LARGE SCALE GENOMIC DNA]</scope>
</reference>
<dbReference type="PANTHER" id="PTHR31409:SF0">
    <property type="entry name" value="WASH COMPLEX SUBUNIT 4"/>
    <property type="match status" value="1"/>
</dbReference>
<dbReference type="EMBL" id="KB744504">
    <property type="protein sequence ID" value="EOA94924.1"/>
    <property type="molecule type" value="Genomic_DNA"/>
</dbReference>
<evidence type="ECO:0000313" key="2">
    <source>
        <dbReference type="EMBL" id="EOA94924.1"/>
    </source>
</evidence>
<proteinExistence type="predicted"/>
<sequence length="250" mass="28294">MCHSWAQWLTYRAIPKDVAAEIHAEVELKNYGKFLEEYASQLKRIEDALDDSVGDVWDFSLDPIALKACIEQQFDSTNGGVSVSKNSAFAEEFAHTLRTTFANVEAKLGEPSEIDQRDRYVGICGLFVLHFQIFRTVDKKFYKSLLDVCKKVPAITLTANIIWFADNFLIQKIPAAAKLLDKKSIHTVKIQRDNFLQQKAQSLTNVNVLYCGINSSFKSDLNLNIITGVIKADYLLEKYVIQEQSSLALM</sequence>
<dbReference type="InterPro" id="IPR027307">
    <property type="entry name" value="WASH7"/>
</dbReference>
<dbReference type="GO" id="GO:0016197">
    <property type="term" value="P:endosomal transport"/>
    <property type="evidence" value="ECO:0007669"/>
    <property type="project" value="TreeGrafter"/>
</dbReference>
<dbReference type="Proteomes" id="UP000296049">
    <property type="component" value="Unassembled WGS sequence"/>
</dbReference>
<keyword evidence="3" id="KW-1185">Reference proteome</keyword>
<dbReference type="Pfam" id="PF14745">
    <property type="entry name" value="WASH-4_N"/>
    <property type="match status" value="1"/>
</dbReference>
<protein>
    <submittedName>
        <fullName evidence="2">Uncharacterized protein KIAA1033</fullName>
    </submittedName>
</protein>
<feature type="domain" description="WASH complex subunit 4 N-terminal" evidence="1">
    <location>
        <begin position="67"/>
        <end position="209"/>
    </location>
</feature>
<gene>
    <name evidence="2" type="ORF">Anapl_12578</name>
</gene>
<dbReference type="AlphaFoldDB" id="R0L0I5"/>
<evidence type="ECO:0000259" key="1">
    <source>
        <dbReference type="Pfam" id="PF14745"/>
    </source>
</evidence>
<evidence type="ECO:0000313" key="3">
    <source>
        <dbReference type="Proteomes" id="UP000296049"/>
    </source>
</evidence>
<dbReference type="GO" id="GO:0007032">
    <property type="term" value="P:endosome organization"/>
    <property type="evidence" value="ECO:0007669"/>
    <property type="project" value="TreeGrafter"/>
</dbReference>
<organism evidence="2 3">
    <name type="scientific">Anas platyrhynchos</name>
    <name type="common">Mallard</name>
    <name type="synonym">Anas boschas</name>
    <dbReference type="NCBI Taxonomy" id="8839"/>
    <lineage>
        <taxon>Eukaryota</taxon>
        <taxon>Metazoa</taxon>
        <taxon>Chordata</taxon>
        <taxon>Craniata</taxon>
        <taxon>Vertebrata</taxon>
        <taxon>Euteleostomi</taxon>
        <taxon>Archelosauria</taxon>
        <taxon>Archosauria</taxon>
        <taxon>Dinosauria</taxon>
        <taxon>Saurischia</taxon>
        <taxon>Theropoda</taxon>
        <taxon>Coelurosauria</taxon>
        <taxon>Aves</taxon>
        <taxon>Neognathae</taxon>
        <taxon>Galloanserae</taxon>
        <taxon>Anseriformes</taxon>
        <taxon>Anatidae</taxon>
        <taxon>Anatinae</taxon>
        <taxon>Anas</taxon>
    </lineage>
</organism>
<accession>R0L0I5</accession>
<dbReference type="GO" id="GO:0071203">
    <property type="term" value="C:WASH complex"/>
    <property type="evidence" value="ECO:0007669"/>
    <property type="project" value="InterPro"/>
</dbReference>
<dbReference type="InterPro" id="IPR028191">
    <property type="entry name" value="WASH-4_N"/>
</dbReference>
<dbReference type="PANTHER" id="PTHR31409">
    <property type="entry name" value="WASH COMPLEX SUBUNIT 4"/>
    <property type="match status" value="1"/>
</dbReference>
<dbReference type="GO" id="GO:0005768">
    <property type="term" value="C:endosome"/>
    <property type="evidence" value="ECO:0007669"/>
    <property type="project" value="TreeGrafter"/>
</dbReference>
<name>R0L0I5_ANAPL</name>